<dbReference type="PROSITE" id="PS51154">
    <property type="entry name" value="MACRO"/>
    <property type="match status" value="1"/>
</dbReference>
<dbReference type="InterPro" id="IPR043472">
    <property type="entry name" value="Macro_dom-like"/>
</dbReference>
<dbReference type="InterPro" id="IPR002589">
    <property type="entry name" value="Macro_dom"/>
</dbReference>
<dbReference type="AlphaFoldDB" id="A0A9W7DF51"/>
<comment type="similarity">
    <text evidence="1">Belongs to the POA1 family.</text>
</comment>
<dbReference type="Pfam" id="PF01661">
    <property type="entry name" value="Macro"/>
    <property type="match status" value="1"/>
</dbReference>
<dbReference type="SUPFAM" id="SSF52949">
    <property type="entry name" value="Macro domain-like"/>
    <property type="match status" value="1"/>
</dbReference>
<protein>
    <recommendedName>
        <fullName evidence="3">ADP-ribose 1''-phosphate phosphatase</fullName>
        <ecNumber evidence="2">3.1.3.84</ecNumber>
    </recommendedName>
</protein>
<dbReference type="InterPro" id="IPR050892">
    <property type="entry name" value="ADP-ribose_metab_enzymes"/>
</dbReference>
<evidence type="ECO:0000256" key="4">
    <source>
        <dbReference type="ARBA" id="ARBA00034427"/>
    </source>
</evidence>
<proteinExistence type="inferred from homology"/>
<dbReference type="PANTHER" id="PTHR12521">
    <property type="entry name" value="PROTEIN C6ORF130"/>
    <property type="match status" value="1"/>
</dbReference>
<dbReference type="Gene3D" id="3.40.220.10">
    <property type="entry name" value="Leucine Aminopeptidase, subunit E, domain 1"/>
    <property type="match status" value="1"/>
</dbReference>
<evidence type="ECO:0000256" key="1">
    <source>
        <dbReference type="ARBA" id="ARBA00006575"/>
    </source>
</evidence>
<dbReference type="EMBL" id="BSXU01000746">
    <property type="protein sequence ID" value="GMG21642.1"/>
    <property type="molecule type" value="Genomic_DNA"/>
</dbReference>
<evidence type="ECO:0000313" key="6">
    <source>
        <dbReference type="EMBL" id="GMG21642.1"/>
    </source>
</evidence>
<accession>A0A9W7DF51</accession>
<gene>
    <name evidence="6" type="ORF">Amon01_000215300</name>
</gene>
<evidence type="ECO:0000256" key="2">
    <source>
        <dbReference type="ARBA" id="ARBA00012983"/>
    </source>
</evidence>
<evidence type="ECO:0000256" key="3">
    <source>
        <dbReference type="ARBA" id="ARBA00019744"/>
    </source>
</evidence>
<feature type="domain" description="Macro" evidence="5">
    <location>
        <begin position="1"/>
        <end position="186"/>
    </location>
</feature>
<dbReference type="Proteomes" id="UP001165063">
    <property type="component" value="Unassembled WGS sequence"/>
</dbReference>
<reference evidence="6" key="1">
    <citation type="submission" date="2023-04" db="EMBL/GenBank/DDBJ databases">
        <title>Ambrosiozyma monospora NBRC 1965.</title>
        <authorList>
            <person name="Ichikawa N."/>
            <person name="Sato H."/>
            <person name="Tonouchi N."/>
        </authorList>
    </citation>
    <scope>NUCLEOTIDE SEQUENCE</scope>
    <source>
        <strain evidence="6">NBRC 1965</strain>
    </source>
</reference>
<evidence type="ECO:0000313" key="7">
    <source>
        <dbReference type="Proteomes" id="UP001165063"/>
    </source>
</evidence>
<evidence type="ECO:0000259" key="5">
    <source>
        <dbReference type="PROSITE" id="PS51154"/>
    </source>
</evidence>
<keyword evidence="7" id="KW-1185">Reference proteome</keyword>
<comment type="caution">
    <text evidence="6">The sequence shown here is derived from an EMBL/GenBank/DDBJ whole genome shotgun (WGS) entry which is preliminary data.</text>
</comment>
<sequence>MTLISYIKGDLFQITINAKDAAKRPIILAHACNCRGVWGGGIAYVFKQRFPSAFSLYNAHCNQYSVLPSKLLGTALLVPVNGMDVGYIHGIGEDILIACLFTSDVGDDSDEEIAHYTELAMLDLKKQLENPKLIENRRAQGVLQRSRDKDFLINMPKINAGIFAVPWELTEEALKKSGLACRVFEL</sequence>
<dbReference type="SMART" id="SM00506">
    <property type="entry name" value="A1pp"/>
    <property type="match status" value="1"/>
</dbReference>
<organism evidence="6 7">
    <name type="scientific">Ambrosiozyma monospora</name>
    <name type="common">Yeast</name>
    <name type="synonym">Endomycopsis monosporus</name>
    <dbReference type="NCBI Taxonomy" id="43982"/>
    <lineage>
        <taxon>Eukaryota</taxon>
        <taxon>Fungi</taxon>
        <taxon>Dikarya</taxon>
        <taxon>Ascomycota</taxon>
        <taxon>Saccharomycotina</taxon>
        <taxon>Pichiomycetes</taxon>
        <taxon>Pichiales</taxon>
        <taxon>Pichiaceae</taxon>
        <taxon>Ambrosiozyma</taxon>
    </lineage>
</organism>
<name>A0A9W7DF51_AMBMO</name>
<dbReference type="GO" id="GO:0140291">
    <property type="term" value="P:peptidyl-glutamate ADP-deribosylation"/>
    <property type="evidence" value="ECO:0007669"/>
    <property type="project" value="TreeGrafter"/>
</dbReference>
<comment type="catalytic activity">
    <reaction evidence="4">
        <text>ADP-alpha-D-ribose 1''-phosphate + H2O = ADP-D-ribose + phosphate</text>
        <dbReference type="Rhea" id="RHEA:25029"/>
        <dbReference type="ChEBI" id="CHEBI:15377"/>
        <dbReference type="ChEBI" id="CHEBI:43474"/>
        <dbReference type="ChEBI" id="CHEBI:57967"/>
        <dbReference type="ChEBI" id="CHEBI:58753"/>
        <dbReference type="EC" id="3.1.3.84"/>
    </reaction>
</comment>
<dbReference type="PANTHER" id="PTHR12521:SF0">
    <property type="entry name" value="ADP-RIBOSE GLYCOHYDROLASE OARD1"/>
    <property type="match status" value="1"/>
</dbReference>
<dbReference type="EC" id="3.1.3.84" evidence="2"/>
<dbReference type="OrthoDB" id="2155246at2759"/>